<comment type="caution">
    <text evidence="2">The sequence shown here is derived from an EMBL/GenBank/DDBJ whole genome shotgun (WGS) entry which is preliminary data.</text>
</comment>
<protein>
    <submittedName>
        <fullName evidence="2">Uncharacterized protein</fullName>
    </submittedName>
</protein>
<proteinExistence type="predicted"/>
<dbReference type="EMBL" id="VSRR010022788">
    <property type="protein sequence ID" value="MPC64980.1"/>
    <property type="molecule type" value="Genomic_DNA"/>
</dbReference>
<sequence>MGLPICQIVTICGLLQAFSLFWYRSAAMSGSEYRAALPPEVPFYSISRRSTMRSSRDGVRADSHAGSGSSSESPARWQAGHGLCHSVNNPHRRMEHAWPQASPTWDSLPVPSWQVVLDELARLKSDVAKLTANRARSPQLQQVNFLASTSGLQCRSLHYVAKHRQTARLRYSFQSL</sequence>
<feature type="compositionally biased region" description="Basic and acidic residues" evidence="1">
    <location>
        <begin position="54"/>
        <end position="63"/>
    </location>
</feature>
<feature type="region of interest" description="Disordered" evidence="1">
    <location>
        <begin position="54"/>
        <end position="82"/>
    </location>
</feature>
<evidence type="ECO:0000313" key="3">
    <source>
        <dbReference type="Proteomes" id="UP000324222"/>
    </source>
</evidence>
<dbReference type="AlphaFoldDB" id="A0A5B7GY89"/>
<keyword evidence="3" id="KW-1185">Reference proteome</keyword>
<organism evidence="2 3">
    <name type="scientific">Portunus trituberculatus</name>
    <name type="common">Swimming crab</name>
    <name type="synonym">Neptunus trituberculatus</name>
    <dbReference type="NCBI Taxonomy" id="210409"/>
    <lineage>
        <taxon>Eukaryota</taxon>
        <taxon>Metazoa</taxon>
        <taxon>Ecdysozoa</taxon>
        <taxon>Arthropoda</taxon>
        <taxon>Crustacea</taxon>
        <taxon>Multicrustacea</taxon>
        <taxon>Malacostraca</taxon>
        <taxon>Eumalacostraca</taxon>
        <taxon>Eucarida</taxon>
        <taxon>Decapoda</taxon>
        <taxon>Pleocyemata</taxon>
        <taxon>Brachyura</taxon>
        <taxon>Eubrachyura</taxon>
        <taxon>Portunoidea</taxon>
        <taxon>Portunidae</taxon>
        <taxon>Portuninae</taxon>
        <taxon>Portunus</taxon>
    </lineage>
</organism>
<gene>
    <name evidence="2" type="ORF">E2C01_059103</name>
</gene>
<evidence type="ECO:0000256" key="1">
    <source>
        <dbReference type="SAM" id="MobiDB-lite"/>
    </source>
</evidence>
<evidence type="ECO:0000313" key="2">
    <source>
        <dbReference type="EMBL" id="MPC64980.1"/>
    </source>
</evidence>
<dbReference type="Proteomes" id="UP000324222">
    <property type="component" value="Unassembled WGS sequence"/>
</dbReference>
<feature type="compositionally biased region" description="Low complexity" evidence="1">
    <location>
        <begin position="64"/>
        <end position="73"/>
    </location>
</feature>
<accession>A0A5B7GY89</accession>
<name>A0A5B7GY89_PORTR</name>
<reference evidence="2 3" key="1">
    <citation type="submission" date="2019-05" db="EMBL/GenBank/DDBJ databases">
        <title>Another draft genome of Portunus trituberculatus and its Hox gene families provides insights of decapod evolution.</title>
        <authorList>
            <person name="Jeong J.-H."/>
            <person name="Song I."/>
            <person name="Kim S."/>
            <person name="Choi T."/>
            <person name="Kim D."/>
            <person name="Ryu S."/>
            <person name="Kim W."/>
        </authorList>
    </citation>
    <scope>NUCLEOTIDE SEQUENCE [LARGE SCALE GENOMIC DNA]</scope>
    <source>
        <tissue evidence="2">Muscle</tissue>
    </source>
</reference>